<dbReference type="STRING" id="418985.A0A1V9XE02"/>
<feature type="compositionally biased region" description="Polar residues" evidence="9">
    <location>
        <begin position="76"/>
        <end position="96"/>
    </location>
</feature>
<dbReference type="GO" id="GO:0097431">
    <property type="term" value="C:mitotic spindle pole"/>
    <property type="evidence" value="ECO:0007669"/>
    <property type="project" value="TreeGrafter"/>
</dbReference>
<accession>A0A1V9XE02</accession>
<evidence type="ECO:0000256" key="2">
    <source>
        <dbReference type="ARBA" id="ARBA00011375"/>
    </source>
</evidence>
<evidence type="ECO:0000256" key="6">
    <source>
        <dbReference type="ARBA" id="ARBA00023212"/>
    </source>
</evidence>
<comment type="subcellular location">
    <subcellularLocation>
        <location evidence="1">Cytoplasm</location>
        <location evidence="1">Cytoskeleton</location>
    </subcellularLocation>
</comment>
<feature type="region of interest" description="Disordered" evidence="9">
    <location>
        <begin position="134"/>
        <end position="165"/>
    </location>
</feature>
<dbReference type="GO" id="GO:0005876">
    <property type="term" value="C:spindle microtubule"/>
    <property type="evidence" value="ECO:0007669"/>
    <property type="project" value="TreeGrafter"/>
</dbReference>
<dbReference type="GO" id="GO:0005739">
    <property type="term" value="C:mitochondrion"/>
    <property type="evidence" value="ECO:0007669"/>
    <property type="project" value="TreeGrafter"/>
</dbReference>
<organism evidence="10 11">
    <name type="scientific">Tropilaelaps mercedesae</name>
    <dbReference type="NCBI Taxonomy" id="418985"/>
    <lineage>
        <taxon>Eukaryota</taxon>
        <taxon>Metazoa</taxon>
        <taxon>Ecdysozoa</taxon>
        <taxon>Arthropoda</taxon>
        <taxon>Chelicerata</taxon>
        <taxon>Arachnida</taxon>
        <taxon>Acari</taxon>
        <taxon>Parasitiformes</taxon>
        <taxon>Mesostigmata</taxon>
        <taxon>Gamasina</taxon>
        <taxon>Dermanyssoidea</taxon>
        <taxon>Laelapidae</taxon>
        <taxon>Tropilaelaps</taxon>
    </lineage>
</organism>
<keyword evidence="3" id="KW-0963">Cytoplasm</keyword>
<keyword evidence="5" id="KW-0802">TPR repeat</keyword>
<dbReference type="InterPro" id="IPR011990">
    <property type="entry name" value="TPR-like_helical_dom_sf"/>
</dbReference>
<evidence type="ECO:0000256" key="4">
    <source>
        <dbReference type="ARBA" id="ARBA00022737"/>
    </source>
</evidence>
<comment type="caution">
    <text evidence="10">The sequence shown here is derived from an EMBL/GenBank/DDBJ whole genome shotgun (WGS) entry which is preliminary data.</text>
</comment>
<dbReference type="InParanoid" id="A0A1V9XE02"/>
<gene>
    <name evidence="10" type="ORF">BIW11_10884</name>
</gene>
<evidence type="ECO:0000256" key="3">
    <source>
        <dbReference type="ARBA" id="ARBA00022490"/>
    </source>
</evidence>
<dbReference type="Pfam" id="PF21033">
    <property type="entry name" value="RMD1-3"/>
    <property type="match status" value="1"/>
</dbReference>
<evidence type="ECO:0000256" key="8">
    <source>
        <dbReference type="ARBA" id="ARBA00041958"/>
    </source>
</evidence>
<evidence type="ECO:0000256" key="7">
    <source>
        <dbReference type="ARBA" id="ARBA00039966"/>
    </source>
</evidence>
<proteinExistence type="predicted"/>
<dbReference type="Proteomes" id="UP000192247">
    <property type="component" value="Unassembled WGS sequence"/>
</dbReference>
<keyword evidence="11" id="KW-1185">Reference proteome</keyword>
<evidence type="ECO:0000256" key="5">
    <source>
        <dbReference type="ARBA" id="ARBA00022803"/>
    </source>
</evidence>
<evidence type="ECO:0000256" key="1">
    <source>
        <dbReference type="ARBA" id="ARBA00004245"/>
    </source>
</evidence>
<dbReference type="GO" id="GO:0008017">
    <property type="term" value="F:microtubule binding"/>
    <property type="evidence" value="ECO:0007669"/>
    <property type="project" value="TreeGrafter"/>
</dbReference>
<dbReference type="PANTHER" id="PTHR16056:SF16">
    <property type="entry name" value="REGULATOR OF MICROTUBULE DYNAMICS PROTEIN 1"/>
    <property type="match status" value="1"/>
</dbReference>
<protein>
    <recommendedName>
        <fullName evidence="7">Regulator of microtubule dynamics protein 1</fullName>
    </recommendedName>
    <alternativeName>
        <fullName evidence="8">Protein FAM82B</fullName>
    </alternativeName>
</protein>
<dbReference type="OrthoDB" id="512473at2759"/>
<dbReference type="Gene3D" id="1.25.40.10">
    <property type="entry name" value="Tetratricopeptide repeat domain"/>
    <property type="match status" value="1"/>
</dbReference>
<evidence type="ECO:0000313" key="10">
    <source>
        <dbReference type="EMBL" id="OQR71631.1"/>
    </source>
</evidence>
<name>A0A1V9XE02_9ACAR</name>
<dbReference type="InterPro" id="IPR049039">
    <property type="entry name" value="RMD1-3_a_helical_rpt"/>
</dbReference>
<dbReference type="SUPFAM" id="SSF48452">
    <property type="entry name" value="TPR-like"/>
    <property type="match status" value="1"/>
</dbReference>
<evidence type="ECO:0000313" key="11">
    <source>
        <dbReference type="Proteomes" id="UP000192247"/>
    </source>
</evidence>
<sequence>MRCRYISGRDLRDFPLAFVPSDDRPRGYFRLNKTVNREISQLAGTIDDLRRELSDLREREELLEAATQGQPPIKRSASSISRTGSGRNRPLSSQKLQKARDGSALSSSTLASEGVMTPSEVKLLNGVLSDDDDEEYFDFPDSERDDGASADQPPRAGGGESMASLEADDDDRWLAAIDVRLDDATTDKEEIYFELKFKKGDYAGSADFYWRLTKATHFAGIVAQSAGDIGKKRELAFEAHKYAVEALKIDEHNPECHKWFAIAVGSLSEFVGTQQKIQNGYQFKKHVDIAVKLKPLDPTLYHMLGRWCYEVAQLSWVERKLASTLYSTPPESTLEEARAHLFEADKLKPHWKENMLYIAKTYIGESNYAPAISWIDRAIEVASDTDGDRVAHKQLVGLQGTYAKYRQ</sequence>
<dbReference type="EMBL" id="MNPL01013995">
    <property type="protein sequence ID" value="OQR71631.1"/>
    <property type="molecule type" value="Genomic_DNA"/>
</dbReference>
<evidence type="ECO:0000256" key="9">
    <source>
        <dbReference type="SAM" id="MobiDB-lite"/>
    </source>
</evidence>
<keyword evidence="4" id="KW-0677">Repeat</keyword>
<keyword evidence="6" id="KW-0206">Cytoskeleton</keyword>
<dbReference type="PANTHER" id="PTHR16056">
    <property type="entry name" value="REGULATOR OF MICROTUBULE DYNAMICS PROTEIN"/>
    <property type="match status" value="1"/>
</dbReference>
<reference evidence="10 11" key="1">
    <citation type="journal article" date="2017" name="Gigascience">
        <title>Draft genome of the honey bee ectoparasitic mite, Tropilaelaps mercedesae, is shaped by the parasitic life history.</title>
        <authorList>
            <person name="Dong X."/>
            <person name="Armstrong S.D."/>
            <person name="Xia D."/>
            <person name="Makepeace B.L."/>
            <person name="Darby A.C."/>
            <person name="Kadowaki T."/>
        </authorList>
    </citation>
    <scope>NUCLEOTIDE SEQUENCE [LARGE SCALE GENOMIC DNA]</scope>
    <source>
        <strain evidence="10">Wuxi-XJTLU</strain>
    </source>
</reference>
<comment type="subunit">
    <text evidence="2">Interacts with microtubules.</text>
</comment>
<dbReference type="AlphaFoldDB" id="A0A1V9XE02"/>
<feature type="region of interest" description="Disordered" evidence="9">
    <location>
        <begin position="64"/>
        <end position="112"/>
    </location>
</feature>